<feature type="transmembrane region" description="Helical" evidence="1">
    <location>
        <begin position="12"/>
        <end position="33"/>
    </location>
</feature>
<keyword evidence="1" id="KW-1133">Transmembrane helix</keyword>
<accession>A0A1G1Z563</accession>
<evidence type="ECO:0008006" key="4">
    <source>
        <dbReference type="Google" id="ProtNLM"/>
    </source>
</evidence>
<dbReference type="InterPro" id="IPR045584">
    <property type="entry name" value="Pilin-like"/>
</dbReference>
<gene>
    <name evidence="2" type="ORF">A3B23_03570</name>
</gene>
<evidence type="ECO:0000256" key="1">
    <source>
        <dbReference type="SAM" id="Phobius"/>
    </source>
</evidence>
<dbReference type="Pfam" id="PF07963">
    <property type="entry name" value="N_methyl"/>
    <property type="match status" value="1"/>
</dbReference>
<keyword evidence="1" id="KW-0812">Transmembrane</keyword>
<dbReference type="EMBL" id="MHIY01000016">
    <property type="protein sequence ID" value="OGY59762.1"/>
    <property type="molecule type" value="Genomic_DNA"/>
</dbReference>
<protein>
    <recommendedName>
        <fullName evidence="4">Type II secretion system protein GspG C-terminal domain-containing protein</fullName>
    </recommendedName>
</protein>
<dbReference type="STRING" id="1797690.A3B23_03570"/>
<evidence type="ECO:0000313" key="2">
    <source>
        <dbReference type="EMBL" id="OGY59762.1"/>
    </source>
</evidence>
<organism evidence="2 3">
    <name type="scientific">Candidatus Colwellbacteria bacterium RIFCSPLOWO2_01_FULL_48_10</name>
    <dbReference type="NCBI Taxonomy" id="1797690"/>
    <lineage>
        <taxon>Bacteria</taxon>
        <taxon>Candidatus Colwelliibacteriota</taxon>
    </lineage>
</organism>
<proteinExistence type="predicted"/>
<dbReference type="NCBIfam" id="TIGR02532">
    <property type="entry name" value="IV_pilin_GFxxxE"/>
    <property type="match status" value="1"/>
</dbReference>
<evidence type="ECO:0000313" key="3">
    <source>
        <dbReference type="Proteomes" id="UP000178744"/>
    </source>
</evidence>
<sequence length="197" mass="20998">MQKVSLKKGFTLVELLIVIGILAVLATTAVVILNPAQLLAQARDGQRLSDMASIQSAIALYMTDYSAPKVGPSLTECPNGGGAAGAGYRQKAVTVDSFLHRPTTEVAVDTDRNVDGTGWIPVDFTDISGGTPLSILPIDPSNDTANDYVYRYACNYTNNTFELNAKLESLKYDDYMANTADGGDASGFYEIGTSLNL</sequence>
<dbReference type="Gene3D" id="3.30.700.10">
    <property type="entry name" value="Glycoprotein, Type 4 Pilin"/>
    <property type="match status" value="1"/>
</dbReference>
<dbReference type="AlphaFoldDB" id="A0A1G1Z563"/>
<reference evidence="2 3" key="1">
    <citation type="journal article" date="2016" name="Nat. Commun.">
        <title>Thousands of microbial genomes shed light on interconnected biogeochemical processes in an aquifer system.</title>
        <authorList>
            <person name="Anantharaman K."/>
            <person name="Brown C.T."/>
            <person name="Hug L.A."/>
            <person name="Sharon I."/>
            <person name="Castelle C.J."/>
            <person name="Probst A.J."/>
            <person name="Thomas B.C."/>
            <person name="Singh A."/>
            <person name="Wilkins M.J."/>
            <person name="Karaoz U."/>
            <person name="Brodie E.L."/>
            <person name="Williams K.H."/>
            <person name="Hubbard S.S."/>
            <person name="Banfield J.F."/>
        </authorList>
    </citation>
    <scope>NUCLEOTIDE SEQUENCE [LARGE SCALE GENOMIC DNA]</scope>
</reference>
<dbReference type="PROSITE" id="PS00409">
    <property type="entry name" value="PROKAR_NTER_METHYL"/>
    <property type="match status" value="1"/>
</dbReference>
<name>A0A1G1Z563_9BACT</name>
<comment type="caution">
    <text evidence="2">The sequence shown here is derived from an EMBL/GenBank/DDBJ whole genome shotgun (WGS) entry which is preliminary data.</text>
</comment>
<dbReference type="InterPro" id="IPR012902">
    <property type="entry name" value="N_methyl_site"/>
</dbReference>
<keyword evidence="1" id="KW-0472">Membrane</keyword>
<dbReference type="Proteomes" id="UP000178744">
    <property type="component" value="Unassembled WGS sequence"/>
</dbReference>
<dbReference type="SUPFAM" id="SSF54523">
    <property type="entry name" value="Pili subunits"/>
    <property type="match status" value="1"/>
</dbReference>